<dbReference type="EMBL" id="QRHL01000001">
    <property type="protein sequence ID" value="RHF75054.1"/>
    <property type="molecule type" value="Genomic_DNA"/>
</dbReference>
<proteinExistence type="predicted"/>
<dbReference type="AlphaFoldDB" id="A0A414Q2L1"/>
<protein>
    <submittedName>
        <fullName evidence="1">Uncharacterized protein</fullName>
    </submittedName>
</protein>
<dbReference type="Proteomes" id="UP000284676">
    <property type="component" value="Unassembled WGS sequence"/>
</dbReference>
<evidence type="ECO:0000313" key="1">
    <source>
        <dbReference type="EMBL" id="RHF75054.1"/>
    </source>
</evidence>
<reference evidence="1 2" key="1">
    <citation type="submission" date="2018-08" db="EMBL/GenBank/DDBJ databases">
        <title>A genome reference for cultivated species of the human gut microbiota.</title>
        <authorList>
            <person name="Zou Y."/>
            <person name="Xue W."/>
            <person name="Luo G."/>
        </authorList>
    </citation>
    <scope>NUCLEOTIDE SEQUENCE [LARGE SCALE GENOMIC DNA]</scope>
    <source>
        <strain evidence="1 2">AM25-1</strain>
    </source>
</reference>
<name>A0A414Q2L1_FUSMR</name>
<gene>
    <name evidence="1" type="ORF">DW663_01290</name>
</gene>
<comment type="caution">
    <text evidence="1">The sequence shown here is derived from an EMBL/GenBank/DDBJ whole genome shotgun (WGS) entry which is preliminary data.</text>
</comment>
<evidence type="ECO:0000313" key="2">
    <source>
        <dbReference type="Proteomes" id="UP000284676"/>
    </source>
</evidence>
<accession>A0A414Q2L1</accession>
<organism evidence="1 2">
    <name type="scientific">Fusobacterium mortiferum</name>
    <dbReference type="NCBI Taxonomy" id="850"/>
    <lineage>
        <taxon>Bacteria</taxon>
        <taxon>Fusobacteriati</taxon>
        <taxon>Fusobacteriota</taxon>
        <taxon>Fusobacteriia</taxon>
        <taxon>Fusobacteriales</taxon>
        <taxon>Fusobacteriaceae</taxon>
        <taxon>Fusobacterium</taxon>
    </lineage>
</organism>
<sequence length="79" mass="9257">MNKKVFMTIKKAEEEKILKLNSSEKVEKVNQTLCELMHSHKGDTQLFKALFEITAEFLSAVEEVKKDYFELGRVYKDVE</sequence>
<dbReference type="RefSeq" id="WP_118233919.1">
    <property type="nucleotide sequence ID" value="NZ_QRHL01000001.1"/>
</dbReference>